<accession>A0ABN7GA56</accession>
<evidence type="ECO:0000313" key="1">
    <source>
        <dbReference type="EMBL" id="CAB5501787.1"/>
    </source>
</evidence>
<name>A0ABN7GA56_9GAMM</name>
<comment type="caution">
    <text evidence="1">The sequence shown here is derived from an EMBL/GenBank/DDBJ whole genome shotgun (WGS) entry which is preliminary data.</text>
</comment>
<dbReference type="EMBL" id="CAHJWF010000216">
    <property type="protein sequence ID" value="CAB5501787.1"/>
    <property type="molecule type" value="Genomic_DNA"/>
</dbReference>
<sequence>MQAKTQTLKMTIVSGLRIIDSNAQTGITWWNWTPRKCLGCKTPFEVFAKMTGKDYFLNGSVALMG</sequence>
<evidence type="ECO:0000313" key="2">
    <source>
        <dbReference type="Proteomes" id="UP000626656"/>
    </source>
</evidence>
<keyword evidence="2" id="KW-1185">Reference proteome</keyword>
<proteinExistence type="predicted"/>
<protein>
    <submittedName>
        <fullName evidence="1">Uncharacterized protein</fullName>
    </submittedName>
</protein>
<dbReference type="Proteomes" id="UP000626656">
    <property type="component" value="Unassembled WGS sequence"/>
</dbReference>
<gene>
    <name evidence="1" type="ORF">AZO1586I_859</name>
</gene>
<organism evidence="1 2">
    <name type="scientific">Bathymodiolus thermophilus thioautotrophic gill symbiont</name>
    <dbReference type="NCBI Taxonomy" id="2360"/>
    <lineage>
        <taxon>Bacteria</taxon>
        <taxon>Pseudomonadati</taxon>
        <taxon>Pseudomonadota</taxon>
        <taxon>Gammaproteobacteria</taxon>
        <taxon>sulfur-oxidizing symbionts</taxon>
    </lineage>
</organism>
<reference evidence="1 2" key="1">
    <citation type="submission" date="2020-05" db="EMBL/GenBank/DDBJ databases">
        <authorList>
            <person name="Petersen J."/>
            <person name="Sayavedra L."/>
        </authorList>
    </citation>
    <scope>NUCLEOTIDE SEQUENCE [LARGE SCALE GENOMIC DNA]</scope>
    <source>
        <strain evidence="1">B azoricus SOX ET2 1586I</strain>
    </source>
</reference>